<dbReference type="EMBL" id="CM042027">
    <property type="protein sequence ID" value="KAI3803002.1"/>
    <property type="molecule type" value="Genomic_DNA"/>
</dbReference>
<reference evidence="2" key="1">
    <citation type="journal article" date="2022" name="Mol. Ecol. Resour.">
        <title>The genomes of chicory, endive, great burdock and yacon provide insights into Asteraceae palaeo-polyploidization history and plant inulin production.</title>
        <authorList>
            <person name="Fan W."/>
            <person name="Wang S."/>
            <person name="Wang H."/>
            <person name="Wang A."/>
            <person name="Jiang F."/>
            <person name="Liu H."/>
            <person name="Zhao H."/>
            <person name="Xu D."/>
            <person name="Zhang Y."/>
        </authorList>
    </citation>
    <scope>NUCLEOTIDE SEQUENCE [LARGE SCALE GENOMIC DNA]</scope>
    <source>
        <strain evidence="2">cv. Yunnan</strain>
    </source>
</reference>
<protein>
    <submittedName>
        <fullName evidence="1">Uncharacterized protein</fullName>
    </submittedName>
</protein>
<gene>
    <name evidence="1" type="ORF">L1987_31150</name>
</gene>
<keyword evidence="2" id="KW-1185">Reference proteome</keyword>
<evidence type="ECO:0000313" key="2">
    <source>
        <dbReference type="Proteomes" id="UP001056120"/>
    </source>
</evidence>
<sequence>MAASFLSNPTTFLPSSSSSLTSQKHTVKGTSVCKPVCRLPNYPPHISKRSLSINLSSLFLLSLTGNANAAILEADDDLELLEKVKQDRKKRIEIQTVLNSSNKDKEYLQDVIYKLSKVGQAIENNDLPSAGSILGQTPDVDWLKKANAALLQLSSSPEEKAEVDTFNSSLTSLYSSVTKNDIEGSKLAFVDSASAFEKWTTLTGLTGQLKGL</sequence>
<organism evidence="1 2">
    <name type="scientific">Smallanthus sonchifolius</name>
    <dbReference type="NCBI Taxonomy" id="185202"/>
    <lineage>
        <taxon>Eukaryota</taxon>
        <taxon>Viridiplantae</taxon>
        <taxon>Streptophyta</taxon>
        <taxon>Embryophyta</taxon>
        <taxon>Tracheophyta</taxon>
        <taxon>Spermatophyta</taxon>
        <taxon>Magnoliopsida</taxon>
        <taxon>eudicotyledons</taxon>
        <taxon>Gunneridae</taxon>
        <taxon>Pentapetalae</taxon>
        <taxon>asterids</taxon>
        <taxon>campanulids</taxon>
        <taxon>Asterales</taxon>
        <taxon>Asteraceae</taxon>
        <taxon>Asteroideae</taxon>
        <taxon>Heliantheae alliance</taxon>
        <taxon>Millerieae</taxon>
        <taxon>Smallanthus</taxon>
    </lineage>
</organism>
<proteinExistence type="predicted"/>
<reference evidence="1 2" key="2">
    <citation type="journal article" date="2022" name="Mol. Ecol. Resour.">
        <title>The genomes of chicory, endive, great burdock and yacon provide insights into Asteraceae paleo-polyploidization history and plant inulin production.</title>
        <authorList>
            <person name="Fan W."/>
            <person name="Wang S."/>
            <person name="Wang H."/>
            <person name="Wang A."/>
            <person name="Jiang F."/>
            <person name="Liu H."/>
            <person name="Zhao H."/>
            <person name="Xu D."/>
            <person name="Zhang Y."/>
        </authorList>
    </citation>
    <scope>NUCLEOTIDE SEQUENCE [LARGE SCALE GENOMIC DNA]</scope>
    <source>
        <strain evidence="2">cv. Yunnan</strain>
        <tissue evidence="1">Leaves</tissue>
    </source>
</reference>
<accession>A0ACB9I4K8</accession>
<comment type="caution">
    <text evidence="1">The sequence shown here is derived from an EMBL/GenBank/DDBJ whole genome shotgun (WGS) entry which is preliminary data.</text>
</comment>
<evidence type="ECO:0000313" key="1">
    <source>
        <dbReference type="EMBL" id="KAI3803002.1"/>
    </source>
</evidence>
<name>A0ACB9I4K8_9ASTR</name>
<dbReference type="Proteomes" id="UP001056120">
    <property type="component" value="Linkage Group LG10"/>
</dbReference>